<sequence length="265" mass="29740">MGKAYRGITDHIQLINDCLWFFYTGCTNMTSAGITVYNGDNKLTVNQTYKNLVLKRKIKLIDLKTVEIVRRDVPVLDLAKDEILVAVGGMTSNNNMLIIQDYDYEAKRIEFRGVEYSEDEDTDDEILDIEDFRNAYPDVYAYVFGLDTSTPAQSGVGLQVFNSVGCCVFDSTKEYMRVRHFGPTGYTLPSATNKYAICQIGSDIAYTETKGEFGGSITEVSFPAIVNGKVQVRTLSMYYATGFPGSGDSYHYDAFNYMVIDVTNY</sequence>
<reference evidence="1" key="1">
    <citation type="journal article" date="2021" name="Proc. Natl. Acad. Sci. U.S.A.">
        <title>A Catalog of Tens of Thousands of Viruses from Human Metagenomes Reveals Hidden Associations with Chronic Diseases.</title>
        <authorList>
            <person name="Tisza M.J."/>
            <person name="Buck C.B."/>
        </authorList>
    </citation>
    <scope>NUCLEOTIDE SEQUENCE</scope>
    <source>
        <strain evidence="1">CtXPh6</strain>
    </source>
</reference>
<dbReference type="EMBL" id="BK015862">
    <property type="protein sequence ID" value="DAD70294.1"/>
    <property type="molecule type" value="Genomic_DNA"/>
</dbReference>
<accession>A0A8S5LJW5</accession>
<organism evidence="1">
    <name type="scientific">Siphoviridae sp. ctXPh6</name>
    <dbReference type="NCBI Taxonomy" id="2827578"/>
    <lineage>
        <taxon>Viruses</taxon>
        <taxon>Duplodnaviria</taxon>
        <taxon>Heunggongvirae</taxon>
        <taxon>Uroviricota</taxon>
        <taxon>Caudoviricetes</taxon>
    </lineage>
</organism>
<protein>
    <submittedName>
        <fullName evidence="1">Uncharacterized protein</fullName>
    </submittedName>
</protein>
<evidence type="ECO:0000313" key="1">
    <source>
        <dbReference type="EMBL" id="DAD70294.1"/>
    </source>
</evidence>
<name>A0A8S5LJW5_9CAUD</name>
<proteinExistence type="predicted"/>